<keyword evidence="2" id="KW-1185">Reference proteome</keyword>
<sequence>MLLVRTLKSRDELKQTLVSLCEFDDDVNGKNGKIWSCARKEGYSTTAEYLADEVLKSEPKTILDAVNLFLSEWVDKVYYYGGFNAQTIVIHDVTVVCVEIKD</sequence>
<organism evidence="1 2">
    <name type="scientific">Eubacterium oxidoreducens</name>
    <dbReference type="NCBI Taxonomy" id="1732"/>
    <lineage>
        <taxon>Bacteria</taxon>
        <taxon>Bacillati</taxon>
        <taxon>Bacillota</taxon>
        <taxon>Clostridia</taxon>
        <taxon>Eubacteriales</taxon>
        <taxon>Eubacteriaceae</taxon>
        <taxon>Eubacterium</taxon>
    </lineage>
</organism>
<dbReference type="Proteomes" id="UP000199228">
    <property type="component" value="Unassembled WGS sequence"/>
</dbReference>
<name>A0A1G6B2W0_EUBOX</name>
<dbReference type="STRING" id="1732.SAMN02910417_01088"/>
<reference evidence="1 2" key="1">
    <citation type="submission" date="2016-10" db="EMBL/GenBank/DDBJ databases">
        <authorList>
            <person name="de Groot N.N."/>
        </authorList>
    </citation>
    <scope>NUCLEOTIDE SEQUENCE [LARGE SCALE GENOMIC DNA]</scope>
    <source>
        <strain evidence="1 2">DSM 3217</strain>
    </source>
</reference>
<protein>
    <submittedName>
        <fullName evidence="1">Uncharacterized protein</fullName>
    </submittedName>
</protein>
<dbReference type="AlphaFoldDB" id="A0A1G6B2W0"/>
<accession>A0A1G6B2W0</accession>
<dbReference type="EMBL" id="FMXR01000008">
    <property type="protein sequence ID" value="SDB14879.1"/>
    <property type="molecule type" value="Genomic_DNA"/>
</dbReference>
<gene>
    <name evidence="1" type="ORF">SAMN02910417_01088</name>
</gene>
<evidence type="ECO:0000313" key="1">
    <source>
        <dbReference type="EMBL" id="SDB14879.1"/>
    </source>
</evidence>
<proteinExistence type="predicted"/>
<evidence type="ECO:0000313" key="2">
    <source>
        <dbReference type="Proteomes" id="UP000199228"/>
    </source>
</evidence>
<dbReference type="RefSeq" id="WP_090173043.1">
    <property type="nucleotide sequence ID" value="NZ_FMXR01000008.1"/>
</dbReference>